<organism evidence="6 7">
    <name type="scientific">Bombyx mandarina</name>
    <name type="common">Wild silk moth</name>
    <name type="synonym">Wild silkworm</name>
    <dbReference type="NCBI Taxonomy" id="7092"/>
    <lineage>
        <taxon>Eukaryota</taxon>
        <taxon>Metazoa</taxon>
        <taxon>Ecdysozoa</taxon>
        <taxon>Arthropoda</taxon>
        <taxon>Hexapoda</taxon>
        <taxon>Insecta</taxon>
        <taxon>Pterygota</taxon>
        <taxon>Neoptera</taxon>
        <taxon>Endopterygota</taxon>
        <taxon>Lepidoptera</taxon>
        <taxon>Glossata</taxon>
        <taxon>Ditrysia</taxon>
        <taxon>Bombycoidea</taxon>
        <taxon>Bombycidae</taxon>
        <taxon>Bombycinae</taxon>
        <taxon>Bombyx</taxon>
    </lineage>
</organism>
<reference evidence="7" key="1">
    <citation type="submission" date="2025-08" db="UniProtKB">
        <authorList>
            <consortium name="RefSeq"/>
        </authorList>
    </citation>
    <scope>IDENTIFICATION</scope>
    <source>
        <tissue evidence="7">Silk gland</tissue>
    </source>
</reference>
<dbReference type="SMART" id="SM00020">
    <property type="entry name" value="Tryp_SPc"/>
    <property type="match status" value="1"/>
</dbReference>
<dbReference type="SUPFAM" id="SSF50494">
    <property type="entry name" value="Trypsin-like serine proteases"/>
    <property type="match status" value="1"/>
</dbReference>
<dbReference type="OrthoDB" id="5565075at2759"/>
<keyword evidence="6" id="KW-1185">Reference proteome</keyword>
<dbReference type="InterPro" id="IPR001254">
    <property type="entry name" value="Trypsin_dom"/>
</dbReference>
<dbReference type="AlphaFoldDB" id="A0A6J2KPW3"/>
<comment type="similarity">
    <text evidence="2">Belongs to the peptidase S1 family. CLIP subfamily.</text>
</comment>
<sequence>MRGFNVLALLALATAAHAFVPIETNYHEVIGIPMAMELKSAEEGADFDGARIVGGSVAGLGTHPHLAAMVITLTDGRTSMCGASLLSHTRSVTAAHCWRTRSAQGRTLQLGFGTTQFFTGGFRINTNNVQMHGSYNMDNLHNDVAMIIHGRVGYTNVIQPIFLPPSHLLNNQFVGTWAWAAGYGRTSDASGSNTRKHQVALQVITNADCARTFGNGVIASTLCVNTQGGRSTCRGDSGGPLAFTYGGRRTLIGITSFGAAQCQRGHPAGFARVTSFASWIRARL</sequence>
<dbReference type="KEGG" id="bman:114251916"/>
<accession>A0A6J2KPW3</accession>
<keyword evidence="3" id="KW-0378">Hydrolase</keyword>
<keyword evidence="3" id="KW-0645">Protease</keyword>
<dbReference type="InterPro" id="IPR009003">
    <property type="entry name" value="Peptidase_S1_PA"/>
</dbReference>
<dbReference type="Gene3D" id="2.40.10.10">
    <property type="entry name" value="Trypsin-like serine proteases"/>
    <property type="match status" value="2"/>
</dbReference>
<dbReference type="PROSITE" id="PS50240">
    <property type="entry name" value="TRYPSIN_DOM"/>
    <property type="match status" value="1"/>
</dbReference>
<evidence type="ECO:0000256" key="1">
    <source>
        <dbReference type="ARBA" id="ARBA00023157"/>
    </source>
</evidence>
<feature type="signal peptide" evidence="4">
    <location>
        <begin position="1"/>
        <end position="18"/>
    </location>
</feature>
<feature type="chain" id="PRO_5026895587" evidence="4">
    <location>
        <begin position="19"/>
        <end position="284"/>
    </location>
</feature>
<evidence type="ECO:0000256" key="2">
    <source>
        <dbReference type="ARBA" id="ARBA00024195"/>
    </source>
</evidence>
<keyword evidence="1" id="KW-1015">Disulfide bond</keyword>
<dbReference type="Pfam" id="PF00089">
    <property type="entry name" value="Trypsin"/>
    <property type="match status" value="1"/>
</dbReference>
<keyword evidence="4" id="KW-0732">Signal</keyword>
<evidence type="ECO:0000256" key="3">
    <source>
        <dbReference type="RuleBase" id="RU363034"/>
    </source>
</evidence>
<dbReference type="GO" id="GO:0006508">
    <property type="term" value="P:proteolysis"/>
    <property type="evidence" value="ECO:0007669"/>
    <property type="project" value="UniProtKB-KW"/>
</dbReference>
<dbReference type="InterPro" id="IPR033116">
    <property type="entry name" value="TRYPSIN_SER"/>
</dbReference>
<dbReference type="GeneID" id="114251916"/>
<dbReference type="PANTHER" id="PTHR24256">
    <property type="entry name" value="TRYPTASE-RELATED"/>
    <property type="match status" value="1"/>
</dbReference>
<dbReference type="InterPro" id="IPR018114">
    <property type="entry name" value="TRYPSIN_HIS"/>
</dbReference>
<protein>
    <submittedName>
        <fullName evidence="7">Collagenase-like</fullName>
    </submittedName>
</protein>
<evidence type="ECO:0000313" key="6">
    <source>
        <dbReference type="Proteomes" id="UP000504629"/>
    </source>
</evidence>
<dbReference type="PROSITE" id="PS00135">
    <property type="entry name" value="TRYPSIN_SER"/>
    <property type="match status" value="1"/>
</dbReference>
<dbReference type="InterPro" id="IPR001314">
    <property type="entry name" value="Peptidase_S1A"/>
</dbReference>
<name>A0A6J2KPW3_BOMMA</name>
<dbReference type="InterPro" id="IPR051487">
    <property type="entry name" value="Ser/Thr_Proteases_Immune/Dev"/>
</dbReference>
<dbReference type="PROSITE" id="PS00134">
    <property type="entry name" value="TRYPSIN_HIS"/>
    <property type="match status" value="1"/>
</dbReference>
<dbReference type="GO" id="GO:0004252">
    <property type="term" value="F:serine-type endopeptidase activity"/>
    <property type="evidence" value="ECO:0007669"/>
    <property type="project" value="InterPro"/>
</dbReference>
<proteinExistence type="inferred from homology"/>
<evidence type="ECO:0000259" key="5">
    <source>
        <dbReference type="PROSITE" id="PS50240"/>
    </source>
</evidence>
<evidence type="ECO:0000256" key="4">
    <source>
        <dbReference type="SAM" id="SignalP"/>
    </source>
</evidence>
<keyword evidence="3" id="KW-0720">Serine protease</keyword>
<dbReference type="CDD" id="cd00190">
    <property type="entry name" value="Tryp_SPc"/>
    <property type="match status" value="1"/>
</dbReference>
<dbReference type="PRINTS" id="PR00722">
    <property type="entry name" value="CHYMOTRYPSIN"/>
</dbReference>
<dbReference type="Proteomes" id="UP000504629">
    <property type="component" value="Unplaced"/>
</dbReference>
<dbReference type="RefSeq" id="XP_028042164.1">
    <property type="nucleotide sequence ID" value="XM_028186363.1"/>
</dbReference>
<dbReference type="InterPro" id="IPR043504">
    <property type="entry name" value="Peptidase_S1_PA_chymotrypsin"/>
</dbReference>
<evidence type="ECO:0000313" key="7">
    <source>
        <dbReference type="RefSeq" id="XP_028042164.1"/>
    </source>
</evidence>
<feature type="domain" description="Peptidase S1" evidence="5">
    <location>
        <begin position="52"/>
        <end position="284"/>
    </location>
</feature>
<gene>
    <name evidence="7" type="primary">LOC114251916</name>
</gene>